<name>A0A853A4D1_9ACTN</name>
<dbReference type="Proteomes" id="UP000567795">
    <property type="component" value="Unassembled WGS sequence"/>
</dbReference>
<accession>A0A853A4D1</accession>
<gene>
    <name evidence="2" type="ORF">FHU37_002504</name>
</gene>
<comment type="caution">
    <text evidence="2">The sequence shown here is derived from an EMBL/GenBank/DDBJ whole genome shotgun (WGS) entry which is preliminary data.</text>
</comment>
<feature type="domain" description="Restriction endonuclease type IV Mrr" evidence="1">
    <location>
        <begin position="207"/>
        <end position="322"/>
    </location>
</feature>
<dbReference type="GO" id="GO:0003677">
    <property type="term" value="F:DNA binding"/>
    <property type="evidence" value="ECO:0007669"/>
    <property type="project" value="InterPro"/>
</dbReference>
<protein>
    <submittedName>
        <fullName evidence="2">Restriction system protein</fullName>
    </submittedName>
</protein>
<dbReference type="PANTHER" id="PTHR30015:SF7">
    <property type="entry name" value="TYPE IV METHYL-DIRECTED RESTRICTION ENZYME ECOKMRR"/>
    <property type="match status" value="1"/>
</dbReference>
<evidence type="ECO:0000313" key="3">
    <source>
        <dbReference type="Proteomes" id="UP000567795"/>
    </source>
</evidence>
<dbReference type="InterPro" id="IPR052906">
    <property type="entry name" value="Type_IV_Methyl-Rstrct_Enzyme"/>
</dbReference>
<proteinExistence type="predicted"/>
<dbReference type="GO" id="GO:0015666">
    <property type="term" value="F:restriction endodeoxyribonuclease activity"/>
    <property type="evidence" value="ECO:0007669"/>
    <property type="project" value="TreeGrafter"/>
</dbReference>
<sequence length="338" mass="37083">MGGVWLTGQQVVESMSEFLGFKLGLNVSAEDLARAASAHGASEAWPDDMEAMYRYRSEALEYLALTLLAAFGDPDAVGVRDSPPAIAPLVREFSEFPALEEVLDHVLQGLKGLPLNDRGDSLDPRPLLREVSQRWGAEGALVAVRLMGTINARVTSSLWSRVRRTQHDSMLDLRDLFASESLPLPLGIFFDQRFIDYLDANIGDLPRMHWRQFEGLVAERLRREGMKVELGPGRADDGVDVRAWDPSAPTDAPAVLLVQCKRTTQKVDRVVVKALAADVMFEGARRGMVATTSAWSPGARATVEARSYPLEEANKATLAEWLAQMRTPGTGLWLPGGS</sequence>
<evidence type="ECO:0000259" key="1">
    <source>
        <dbReference type="Pfam" id="PF04471"/>
    </source>
</evidence>
<dbReference type="SUPFAM" id="SSF52980">
    <property type="entry name" value="Restriction endonuclease-like"/>
    <property type="match status" value="1"/>
</dbReference>
<dbReference type="InterPro" id="IPR007560">
    <property type="entry name" value="Restrct_endonuc_IV_Mrr"/>
</dbReference>
<dbReference type="PANTHER" id="PTHR30015">
    <property type="entry name" value="MRR RESTRICTION SYSTEM PROTEIN"/>
    <property type="match status" value="1"/>
</dbReference>
<dbReference type="EMBL" id="JACBZD010000001">
    <property type="protein sequence ID" value="NYI05561.1"/>
    <property type="molecule type" value="Genomic_DNA"/>
</dbReference>
<dbReference type="InterPro" id="IPR011856">
    <property type="entry name" value="tRNA_endonuc-like_dom_sf"/>
</dbReference>
<dbReference type="Gene3D" id="3.40.1350.10">
    <property type="match status" value="1"/>
</dbReference>
<dbReference type="Pfam" id="PF04471">
    <property type="entry name" value="Mrr_cat"/>
    <property type="match status" value="1"/>
</dbReference>
<dbReference type="InterPro" id="IPR011335">
    <property type="entry name" value="Restrct_endonuc-II-like"/>
</dbReference>
<dbReference type="AlphaFoldDB" id="A0A853A4D1"/>
<organism evidence="2 3">
    <name type="scientific">Allostreptomyces psammosilenae</name>
    <dbReference type="NCBI Taxonomy" id="1892865"/>
    <lineage>
        <taxon>Bacteria</taxon>
        <taxon>Bacillati</taxon>
        <taxon>Actinomycetota</taxon>
        <taxon>Actinomycetes</taxon>
        <taxon>Kitasatosporales</taxon>
        <taxon>Streptomycetaceae</taxon>
        <taxon>Allostreptomyces</taxon>
    </lineage>
</organism>
<dbReference type="GO" id="GO:0009307">
    <property type="term" value="P:DNA restriction-modification system"/>
    <property type="evidence" value="ECO:0007669"/>
    <property type="project" value="InterPro"/>
</dbReference>
<evidence type="ECO:0000313" key="2">
    <source>
        <dbReference type="EMBL" id="NYI05561.1"/>
    </source>
</evidence>
<keyword evidence="3" id="KW-1185">Reference proteome</keyword>
<reference evidence="2 3" key="1">
    <citation type="submission" date="2020-07" db="EMBL/GenBank/DDBJ databases">
        <title>Sequencing the genomes of 1000 actinobacteria strains.</title>
        <authorList>
            <person name="Klenk H.-P."/>
        </authorList>
    </citation>
    <scope>NUCLEOTIDE SEQUENCE [LARGE SCALE GENOMIC DNA]</scope>
    <source>
        <strain evidence="2 3">DSM 42178</strain>
    </source>
</reference>